<dbReference type="InterPro" id="IPR002545">
    <property type="entry name" value="CheW-lke_dom"/>
</dbReference>
<dbReference type="SMART" id="SM00260">
    <property type="entry name" value="CheW"/>
    <property type="match status" value="1"/>
</dbReference>
<sequence length="345" mass="37138">MSSTGRKKVDEAILDYLSDLLTPLADDREAVRDGASDMGAPTGPEPESGIRTRKSDGSASGRSPTAREVSSPSAAATRAASRPPQPARVALAEKPRLRPKLDVRLSVAVPDEAPASAAAPAAPAPLQESPRGRTRADQKTPSCPETGSPAAEPPETGRAEPDKPEPDQRVQAPRQREAGEGAAPGSTYPAWAGERFDVLLFEVAGLKLAVPLVTLGNIHPLDRALTHLFGMPDWFMGILPNGEVNIKVVDTALWVMPEKYDPAMRESVRFVVTLHGTEWGLACHVIHRSISLNRDEVKWRVNRAKRPWLAGTVVRHMCALLDVEALAGLLRSEESGQRPDGARKK</sequence>
<feature type="compositionally biased region" description="Basic and acidic residues" evidence="1">
    <location>
        <begin position="25"/>
        <end position="35"/>
    </location>
</feature>
<accession>A0AB39UX43</accession>
<evidence type="ECO:0000256" key="1">
    <source>
        <dbReference type="SAM" id="MobiDB-lite"/>
    </source>
</evidence>
<reference evidence="3" key="1">
    <citation type="submission" date="2024-05" db="EMBL/GenBank/DDBJ databases">
        <title>Genome sequencing of novel strain.</title>
        <authorList>
            <person name="Ganbat D."/>
            <person name="Ganbat S."/>
            <person name="Lee S.-J."/>
        </authorList>
    </citation>
    <scope>NUCLEOTIDE SEQUENCE</scope>
    <source>
        <strain evidence="3">SMD15-11</strain>
    </source>
</reference>
<proteinExistence type="predicted"/>
<dbReference type="RefSeq" id="WP_369601764.1">
    <property type="nucleotide sequence ID" value="NZ_CP154858.1"/>
</dbReference>
<organism evidence="3">
    <name type="scientific">Thermohahella caldifontis</name>
    <dbReference type="NCBI Taxonomy" id="3142973"/>
    <lineage>
        <taxon>Bacteria</taxon>
        <taxon>Pseudomonadati</taxon>
        <taxon>Pseudomonadota</taxon>
        <taxon>Gammaproteobacteria</taxon>
        <taxon>Oceanospirillales</taxon>
        <taxon>Hahellaceae</taxon>
        <taxon>Thermohahella</taxon>
    </lineage>
</organism>
<dbReference type="GO" id="GO:0007165">
    <property type="term" value="P:signal transduction"/>
    <property type="evidence" value="ECO:0007669"/>
    <property type="project" value="InterPro"/>
</dbReference>
<dbReference type="AlphaFoldDB" id="A0AB39UX43"/>
<dbReference type="PROSITE" id="PS50851">
    <property type="entry name" value="CHEW"/>
    <property type="match status" value="1"/>
</dbReference>
<feature type="compositionally biased region" description="Low complexity" evidence="1">
    <location>
        <begin position="113"/>
        <end position="125"/>
    </location>
</feature>
<dbReference type="EMBL" id="CP154858">
    <property type="protein sequence ID" value="XDT72760.1"/>
    <property type="molecule type" value="Genomic_DNA"/>
</dbReference>
<dbReference type="SUPFAM" id="SSF50341">
    <property type="entry name" value="CheW-like"/>
    <property type="match status" value="1"/>
</dbReference>
<feature type="compositionally biased region" description="Low complexity" evidence="1">
    <location>
        <begin position="70"/>
        <end position="90"/>
    </location>
</feature>
<evidence type="ECO:0000259" key="2">
    <source>
        <dbReference type="PROSITE" id="PS50851"/>
    </source>
</evidence>
<gene>
    <name evidence="3" type="ORF">AAIA72_01895</name>
</gene>
<feature type="compositionally biased region" description="Basic and acidic residues" evidence="1">
    <location>
        <begin position="91"/>
        <end position="103"/>
    </location>
</feature>
<dbReference type="InterPro" id="IPR036061">
    <property type="entry name" value="CheW-like_dom_sf"/>
</dbReference>
<dbReference type="GO" id="GO:0006935">
    <property type="term" value="P:chemotaxis"/>
    <property type="evidence" value="ECO:0007669"/>
    <property type="project" value="InterPro"/>
</dbReference>
<evidence type="ECO:0000313" key="3">
    <source>
        <dbReference type="EMBL" id="XDT72760.1"/>
    </source>
</evidence>
<protein>
    <submittedName>
        <fullName evidence="3">Chemotaxis protein CheW</fullName>
    </submittedName>
</protein>
<dbReference type="Pfam" id="PF01584">
    <property type="entry name" value="CheW"/>
    <property type="match status" value="1"/>
</dbReference>
<name>A0AB39UX43_9GAMM</name>
<feature type="domain" description="CheW-like" evidence="2">
    <location>
        <begin position="195"/>
        <end position="332"/>
    </location>
</feature>
<feature type="compositionally biased region" description="Basic and acidic residues" evidence="1">
    <location>
        <begin position="155"/>
        <end position="179"/>
    </location>
</feature>
<feature type="region of interest" description="Disordered" evidence="1">
    <location>
        <begin position="23"/>
        <end position="187"/>
    </location>
</feature>
<dbReference type="KEGG" id="tcd:AAIA72_01895"/>